<keyword evidence="1" id="KW-0732">Signal</keyword>
<feature type="signal peptide" evidence="1">
    <location>
        <begin position="1"/>
        <end position="25"/>
    </location>
</feature>
<dbReference type="Proteomes" id="UP000186096">
    <property type="component" value="Unassembled WGS sequence"/>
</dbReference>
<dbReference type="OrthoDB" id="3538611at2"/>
<reference evidence="3" key="1">
    <citation type="submission" date="2017-01" db="EMBL/GenBank/DDBJ databases">
        <authorList>
            <person name="Varghese N."/>
            <person name="Submissions S."/>
        </authorList>
    </citation>
    <scope>NUCLEOTIDE SEQUENCE [LARGE SCALE GENOMIC DNA]</scope>
    <source>
        <strain evidence="3">ATCC 12950</strain>
    </source>
</reference>
<dbReference type="AlphaFoldDB" id="A0A1N7GM75"/>
<proteinExistence type="predicted"/>
<protein>
    <recommendedName>
        <fullName evidence="4">Tyrosinase co-factor MelC1</fullName>
    </recommendedName>
</protein>
<organism evidence="2 3">
    <name type="scientific">Microbispora rosea</name>
    <dbReference type="NCBI Taxonomy" id="58117"/>
    <lineage>
        <taxon>Bacteria</taxon>
        <taxon>Bacillati</taxon>
        <taxon>Actinomycetota</taxon>
        <taxon>Actinomycetes</taxon>
        <taxon>Streptosporangiales</taxon>
        <taxon>Streptosporangiaceae</taxon>
        <taxon>Microbispora</taxon>
    </lineage>
</organism>
<feature type="chain" id="PRO_5012952754" description="Tyrosinase co-factor MelC1" evidence="1">
    <location>
        <begin position="26"/>
        <end position="139"/>
    </location>
</feature>
<keyword evidence="3" id="KW-1185">Reference proteome</keyword>
<evidence type="ECO:0000313" key="2">
    <source>
        <dbReference type="EMBL" id="SIS13606.1"/>
    </source>
</evidence>
<evidence type="ECO:0000256" key="1">
    <source>
        <dbReference type="SAM" id="SignalP"/>
    </source>
</evidence>
<sequence length="139" mass="15343">MRISRVALPPLAALSVLAVTAPAEAATAHRKLLVELREEGGFAGLRNRVAVYTDGCTVLSRRTGPTVRRCLTAAEWRGLRGSLKHLRLGRSQSRPPGADFIAYRLAYKGHRATRYTLPPTWQPVVSRLEKVLVKYSAPK</sequence>
<accession>A0A1N7GM75</accession>
<name>A0A1N7GM75_9ACTN</name>
<dbReference type="EMBL" id="FTNI01000030">
    <property type="protein sequence ID" value="SIS13606.1"/>
    <property type="molecule type" value="Genomic_DNA"/>
</dbReference>
<evidence type="ECO:0000313" key="3">
    <source>
        <dbReference type="Proteomes" id="UP000186096"/>
    </source>
</evidence>
<gene>
    <name evidence="2" type="ORF">SAMN05421833_13050</name>
</gene>
<evidence type="ECO:0008006" key="4">
    <source>
        <dbReference type="Google" id="ProtNLM"/>
    </source>
</evidence>
<dbReference type="RefSeq" id="WP_076440795.1">
    <property type="nucleotide sequence ID" value="NZ_FTNI01000030.1"/>
</dbReference>